<comment type="caution">
    <text evidence="5">The sequence shown here is derived from an EMBL/GenBank/DDBJ whole genome shotgun (WGS) entry which is preliminary data.</text>
</comment>
<dbReference type="EMBL" id="JBITLV010000002">
    <property type="protein sequence ID" value="MFI7586801.1"/>
    <property type="molecule type" value="Genomic_DNA"/>
</dbReference>
<dbReference type="InterPro" id="IPR029787">
    <property type="entry name" value="Nucleotide_cyclase"/>
</dbReference>
<dbReference type="PANTHER" id="PTHR45138">
    <property type="entry name" value="REGULATORY COMPONENTS OF SENSORY TRANSDUCTION SYSTEM"/>
    <property type="match status" value="1"/>
</dbReference>
<proteinExistence type="predicted"/>
<evidence type="ECO:0000256" key="2">
    <source>
        <dbReference type="ARBA" id="ARBA00022989"/>
    </source>
</evidence>
<dbReference type="CDD" id="cd01949">
    <property type="entry name" value="GGDEF"/>
    <property type="match status" value="1"/>
</dbReference>
<keyword evidence="5" id="KW-0808">Transferase</keyword>
<evidence type="ECO:0000313" key="6">
    <source>
        <dbReference type="Proteomes" id="UP001612915"/>
    </source>
</evidence>
<protein>
    <submittedName>
        <fullName evidence="5">Diguanylate cyclase domain-containing protein</fullName>
        <ecNumber evidence="5">2.7.7.65</ecNumber>
    </submittedName>
</protein>
<dbReference type="InterPro" id="IPR003660">
    <property type="entry name" value="HAMP_dom"/>
</dbReference>
<dbReference type="EC" id="2.7.7.65" evidence="5"/>
<keyword evidence="5" id="KW-0548">Nucleotidyltransferase</keyword>
<feature type="domain" description="HAMP" evidence="3">
    <location>
        <begin position="333"/>
        <end position="386"/>
    </location>
</feature>
<feature type="domain" description="GGDEF" evidence="4">
    <location>
        <begin position="454"/>
        <end position="586"/>
    </location>
</feature>
<keyword evidence="6" id="KW-1185">Reference proteome</keyword>
<dbReference type="Gene3D" id="3.30.70.270">
    <property type="match status" value="1"/>
</dbReference>
<dbReference type="Proteomes" id="UP001612915">
    <property type="component" value="Unassembled WGS sequence"/>
</dbReference>
<dbReference type="PROSITE" id="PS50885">
    <property type="entry name" value="HAMP"/>
    <property type="match status" value="1"/>
</dbReference>
<name>A0ABW8AKB9_9ACTN</name>
<dbReference type="SMART" id="SM00267">
    <property type="entry name" value="GGDEF"/>
    <property type="match status" value="1"/>
</dbReference>
<dbReference type="Pfam" id="PF00990">
    <property type="entry name" value="GGDEF"/>
    <property type="match status" value="1"/>
</dbReference>
<evidence type="ECO:0000256" key="1">
    <source>
        <dbReference type="ARBA" id="ARBA00022692"/>
    </source>
</evidence>
<organism evidence="5 6">
    <name type="scientific">Spongisporangium articulatum</name>
    <dbReference type="NCBI Taxonomy" id="3362603"/>
    <lineage>
        <taxon>Bacteria</taxon>
        <taxon>Bacillati</taxon>
        <taxon>Actinomycetota</taxon>
        <taxon>Actinomycetes</taxon>
        <taxon>Kineosporiales</taxon>
        <taxon>Kineosporiaceae</taxon>
        <taxon>Spongisporangium</taxon>
    </lineage>
</organism>
<dbReference type="RefSeq" id="WP_398277239.1">
    <property type="nucleotide sequence ID" value="NZ_JBITLV010000002.1"/>
</dbReference>
<dbReference type="InterPro" id="IPR050469">
    <property type="entry name" value="Diguanylate_Cyclase"/>
</dbReference>
<dbReference type="Gene3D" id="6.10.340.10">
    <property type="match status" value="1"/>
</dbReference>
<dbReference type="InterPro" id="IPR043128">
    <property type="entry name" value="Rev_trsase/Diguanyl_cyclase"/>
</dbReference>
<keyword evidence="2" id="KW-1133">Transmembrane helix</keyword>
<dbReference type="Pfam" id="PF00672">
    <property type="entry name" value="HAMP"/>
    <property type="match status" value="1"/>
</dbReference>
<dbReference type="PANTHER" id="PTHR45138:SF9">
    <property type="entry name" value="DIGUANYLATE CYCLASE DGCM-RELATED"/>
    <property type="match status" value="1"/>
</dbReference>
<evidence type="ECO:0000259" key="4">
    <source>
        <dbReference type="PROSITE" id="PS50887"/>
    </source>
</evidence>
<evidence type="ECO:0000259" key="3">
    <source>
        <dbReference type="PROSITE" id="PS50885"/>
    </source>
</evidence>
<dbReference type="NCBIfam" id="TIGR00254">
    <property type="entry name" value="GGDEF"/>
    <property type="match status" value="1"/>
</dbReference>
<evidence type="ECO:0000313" key="5">
    <source>
        <dbReference type="EMBL" id="MFI7586801.1"/>
    </source>
</evidence>
<dbReference type="SUPFAM" id="SSF55073">
    <property type="entry name" value="Nucleotide cyclase"/>
    <property type="match status" value="1"/>
</dbReference>
<dbReference type="PROSITE" id="PS50887">
    <property type="entry name" value="GGDEF"/>
    <property type="match status" value="1"/>
</dbReference>
<dbReference type="GO" id="GO:0052621">
    <property type="term" value="F:diguanylate cyclase activity"/>
    <property type="evidence" value="ECO:0007669"/>
    <property type="project" value="UniProtKB-EC"/>
</dbReference>
<accession>A0ABW8AKB9</accession>
<gene>
    <name evidence="5" type="ORF">ACIB24_06975</name>
</gene>
<keyword evidence="1" id="KW-0812">Transmembrane</keyword>
<keyword evidence="2" id="KW-0472">Membrane</keyword>
<reference evidence="5 6" key="1">
    <citation type="submission" date="2024-10" db="EMBL/GenBank/DDBJ databases">
        <title>The Natural Products Discovery Center: Release of the First 8490 Sequenced Strains for Exploring Actinobacteria Biosynthetic Diversity.</title>
        <authorList>
            <person name="Kalkreuter E."/>
            <person name="Kautsar S.A."/>
            <person name="Yang D."/>
            <person name="Bader C.D."/>
            <person name="Teijaro C.N."/>
            <person name="Fluegel L."/>
            <person name="Davis C.M."/>
            <person name="Simpson J.R."/>
            <person name="Lauterbach L."/>
            <person name="Steele A.D."/>
            <person name="Gui C."/>
            <person name="Meng S."/>
            <person name="Li G."/>
            <person name="Viehrig K."/>
            <person name="Ye F."/>
            <person name="Su P."/>
            <person name="Kiefer A.F."/>
            <person name="Nichols A."/>
            <person name="Cepeda A.J."/>
            <person name="Yan W."/>
            <person name="Fan B."/>
            <person name="Jiang Y."/>
            <person name="Adhikari A."/>
            <person name="Zheng C.-J."/>
            <person name="Schuster L."/>
            <person name="Cowan T.M."/>
            <person name="Smanski M.J."/>
            <person name="Chevrette M.G."/>
            <person name="De Carvalho L.P.S."/>
            <person name="Shen B."/>
        </authorList>
    </citation>
    <scope>NUCLEOTIDE SEQUENCE [LARGE SCALE GENOMIC DNA]</scope>
    <source>
        <strain evidence="5 6">NPDC049639</strain>
    </source>
</reference>
<sequence length="586" mass="62416">MRSLSGVGVATRLWCAIAVPLLVAGAVLGSQFLSARGAAEAARDELVELHVIGAMMQLQAGPVQPEVLALGPFPPPGGGSRTRLRDATVRQIWSLAIQNEHGRIAIYQRALARYPDAVPAALVTTFDQEVALLQGLLAQRSWPTADQIATYTELRARADTQLADLGMSLATSGWVTYQEGIDVDRTSTREFFTAFAVLADLRNPGPNLVSMLSGARANAVAGLGLGSGVATRQRALDLTRTPQFLRFETDMARAVQVAAGAKPPDDPWQLSRTAVNANGLHDEITEVANAGRALVEDGVRTRLRVAQENERRAAVLSLLVLLATAAVGAAVLRSVLRPLRALTVRAADLAGGALDGPPVTIAGRHELSELAVALEGGARTLHKIREQSEAIAGGRLDDPCLDESAPGPLGAMMHRSVEAVRGMAYQLRQQADLDALTGLMNRNALEKWAAAMQVPHVLFYLDLDGFKRVNDTQGHQAGDQVLSVVADRLQGEVGPADAVARLGGDEFLIVARLDTDGAEEPAPGRVAALVERFRATLSRPVAEGMQVGVSIGWTLWTPGESFEAALTRADLAMYERKRIARTSASR</sequence>
<dbReference type="InterPro" id="IPR000160">
    <property type="entry name" value="GGDEF_dom"/>
</dbReference>